<evidence type="ECO:0000256" key="1">
    <source>
        <dbReference type="ARBA" id="ARBA00022553"/>
    </source>
</evidence>
<dbReference type="Gene3D" id="3.40.50.2300">
    <property type="match status" value="1"/>
</dbReference>
<dbReference type="PANTHER" id="PTHR32071">
    <property type="entry name" value="TRANSCRIPTIONAL REGULATORY PROTEIN"/>
    <property type="match status" value="1"/>
</dbReference>
<dbReference type="InterPro" id="IPR009057">
    <property type="entry name" value="Homeodomain-like_sf"/>
</dbReference>
<evidence type="ECO:0000259" key="8">
    <source>
        <dbReference type="PROSITE" id="PS50110"/>
    </source>
</evidence>
<feature type="domain" description="Response regulatory" evidence="8">
    <location>
        <begin position="5"/>
        <end position="119"/>
    </location>
</feature>
<evidence type="ECO:0000256" key="3">
    <source>
        <dbReference type="ARBA" id="ARBA00022840"/>
    </source>
</evidence>
<dbReference type="InterPro" id="IPR027417">
    <property type="entry name" value="P-loop_NTPase"/>
</dbReference>
<dbReference type="InterPro" id="IPR002078">
    <property type="entry name" value="Sigma_54_int"/>
</dbReference>
<dbReference type="SUPFAM" id="SSF46689">
    <property type="entry name" value="Homeodomain-like"/>
    <property type="match status" value="1"/>
</dbReference>
<dbReference type="EMBL" id="LNQE01001886">
    <property type="protein sequence ID" value="KUG03309.1"/>
    <property type="molecule type" value="Genomic_DNA"/>
</dbReference>
<dbReference type="CDD" id="cd00009">
    <property type="entry name" value="AAA"/>
    <property type="match status" value="1"/>
</dbReference>
<dbReference type="SMART" id="SM00448">
    <property type="entry name" value="REC"/>
    <property type="match status" value="1"/>
</dbReference>
<keyword evidence="1" id="KW-0597">Phosphoprotein</keyword>
<dbReference type="InterPro" id="IPR025944">
    <property type="entry name" value="Sigma_54_int_dom_CS"/>
</dbReference>
<dbReference type="FunFam" id="3.40.50.300:FF:000006">
    <property type="entry name" value="DNA-binding transcriptional regulator NtrC"/>
    <property type="match status" value="1"/>
</dbReference>
<dbReference type="GO" id="GO:0006355">
    <property type="term" value="P:regulation of DNA-templated transcription"/>
    <property type="evidence" value="ECO:0007669"/>
    <property type="project" value="InterPro"/>
</dbReference>
<dbReference type="Gene3D" id="1.10.8.60">
    <property type="match status" value="1"/>
</dbReference>
<dbReference type="AlphaFoldDB" id="A0A0W8E4E0"/>
<name>A0A0W8E4E0_9ZZZZ</name>
<evidence type="ECO:0000256" key="5">
    <source>
        <dbReference type="ARBA" id="ARBA00023125"/>
    </source>
</evidence>
<dbReference type="InterPro" id="IPR002197">
    <property type="entry name" value="HTH_Fis"/>
</dbReference>
<dbReference type="InterPro" id="IPR001789">
    <property type="entry name" value="Sig_transdc_resp-reg_receiver"/>
</dbReference>
<dbReference type="GO" id="GO:0043565">
    <property type="term" value="F:sequence-specific DNA binding"/>
    <property type="evidence" value="ECO:0007669"/>
    <property type="project" value="InterPro"/>
</dbReference>
<proteinExistence type="predicted"/>
<dbReference type="PROSITE" id="PS00675">
    <property type="entry name" value="SIGMA54_INTERACT_1"/>
    <property type="match status" value="1"/>
</dbReference>
<dbReference type="GO" id="GO:0005524">
    <property type="term" value="F:ATP binding"/>
    <property type="evidence" value="ECO:0007669"/>
    <property type="project" value="UniProtKB-KW"/>
</dbReference>
<protein>
    <submittedName>
        <fullName evidence="9">Putative two-component response regulator</fullName>
    </submittedName>
</protein>
<dbReference type="PROSITE" id="PS50110">
    <property type="entry name" value="RESPONSE_REGULATORY"/>
    <property type="match status" value="1"/>
</dbReference>
<dbReference type="InterPro" id="IPR058031">
    <property type="entry name" value="AAA_lid_NorR"/>
</dbReference>
<dbReference type="FunFam" id="3.40.50.2300:FF:000018">
    <property type="entry name" value="DNA-binding transcriptional regulator NtrC"/>
    <property type="match status" value="1"/>
</dbReference>
<dbReference type="PROSITE" id="PS00688">
    <property type="entry name" value="SIGMA54_INTERACT_3"/>
    <property type="match status" value="1"/>
</dbReference>
<evidence type="ECO:0000256" key="4">
    <source>
        <dbReference type="ARBA" id="ARBA00023015"/>
    </source>
</evidence>
<feature type="domain" description="Sigma-54 factor interaction" evidence="7">
    <location>
        <begin position="144"/>
        <end position="370"/>
    </location>
</feature>
<dbReference type="SMART" id="SM00382">
    <property type="entry name" value="AAA"/>
    <property type="match status" value="1"/>
</dbReference>
<dbReference type="Gene3D" id="1.10.10.60">
    <property type="entry name" value="Homeodomain-like"/>
    <property type="match status" value="1"/>
</dbReference>
<dbReference type="InterPro" id="IPR011006">
    <property type="entry name" value="CheY-like_superfamily"/>
</dbReference>
<reference evidence="9" key="1">
    <citation type="journal article" date="2015" name="Proc. Natl. Acad. Sci. U.S.A.">
        <title>Networks of energetic and metabolic interactions define dynamics in microbial communities.</title>
        <authorList>
            <person name="Embree M."/>
            <person name="Liu J.K."/>
            <person name="Al-Bassam M.M."/>
            <person name="Zengler K."/>
        </authorList>
    </citation>
    <scope>NUCLEOTIDE SEQUENCE</scope>
</reference>
<organism evidence="9">
    <name type="scientific">hydrocarbon metagenome</name>
    <dbReference type="NCBI Taxonomy" id="938273"/>
    <lineage>
        <taxon>unclassified sequences</taxon>
        <taxon>metagenomes</taxon>
        <taxon>ecological metagenomes</taxon>
    </lineage>
</organism>
<dbReference type="GO" id="GO:0000160">
    <property type="term" value="P:phosphorelay signal transduction system"/>
    <property type="evidence" value="ECO:0007669"/>
    <property type="project" value="InterPro"/>
</dbReference>
<keyword evidence="2" id="KW-0547">Nucleotide-binding</keyword>
<dbReference type="Pfam" id="PF02954">
    <property type="entry name" value="HTH_8"/>
    <property type="match status" value="1"/>
</dbReference>
<evidence type="ECO:0000259" key="7">
    <source>
        <dbReference type="PROSITE" id="PS50045"/>
    </source>
</evidence>
<comment type="caution">
    <text evidence="9">The sequence shown here is derived from an EMBL/GenBank/DDBJ whole genome shotgun (WGS) entry which is preliminary data.</text>
</comment>
<keyword evidence="4" id="KW-0805">Transcription regulation</keyword>
<keyword evidence="5" id="KW-0238">DNA-binding</keyword>
<dbReference type="Pfam" id="PF25601">
    <property type="entry name" value="AAA_lid_14"/>
    <property type="match status" value="1"/>
</dbReference>
<dbReference type="PANTHER" id="PTHR32071:SF113">
    <property type="entry name" value="ALGINATE BIOSYNTHESIS TRANSCRIPTIONAL REGULATORY PROTEIN ALGB"/>
    <property type="match status" value="1"/>
</dbReference>
<dbReference type="InterPro" id="IPR003593">
    <property type="entry name" value="AAA+_ATPase"/>
</dbReference>
<dbReference type="InterPro" id="IPR025943">
    <property type="entry name" value="Sigma_54_int_dom_ATP-bd_2"/>
</dbReference>
<evidence type="ECO:0000313" key="9">
    <source>
        <dbReference type="EMBL" id="KUG03309.1"/>
    </source>
</evidence>
<dbReference type="Pfam" id="PF00072">
    <property type="entry name" value="Response_reg"/>
    <property type="match status" value="1"/>
</dbReference>
<evidence type="ECO:0000256" key="6">
    <source>
        <dbReference type="ARBA" id="ARBA00023163"/>
    </source>
</evidence>
<accession>A0A0W8E4E0</accession>
<gene>
    <name evidence="9" type="ORF">ASZ90_019272</name>
</gene>
<dbReference type="Gene3D" id="3.40.50.300">
    <property type="entry name" value="P-loop containing nucleotide triphosphate hydrolases"/>
    <property type="match status" value="1"/>
</dbReference>
<dbReference type="InterPro" id="IPR025662">
    <property type="entry name" value="Sigma_54_int_dom_ATP-bd_1"/>
</dbReference>
<evidence type="ECO:0000256" key="2">
    <source>
        <dbReference type="ARBA" id="ARBA00022741"/>
    </source>
</evidence>
<dbReference type="PROSITE" id="PS00676">
    <property type="entry name" value="SIGMA54_INTERACT_2"/>
    <property type="match status" value="1"/>
</dbReference>
<dbReference type="Pfam" id="PF00158">
    <property type="entry name" value="Sigma54_activat"/>
    <property type="match status" value="1"/>
</dbReference>
<dbReference type="SUPFAM" id="SSF52540">
    <property type="entry name" value="P-loop containing nucleoside triphosphate hydrolases"/>
    <property type="match status" value="1"/>
</dbReference>
<sequence length="457" mass="51927">MSKPLILIVEDDASMSYVLAECLKIEDYDTLQASQGEQAIELFEKTTPDLVLLDLKIPRLNGLEVLKHLKRISPEALIIMLTGHATINTAVESMKEGAYDFISKPFEVDELMHTVKEAMKKRSVIKENQVARTNASSPSEEVYRSTTSPVSKKVDDIISSVAESDYTVLIEGESGTGKSLVAADIHKISYRKDKPFVRVDCAALYSNLVESELFGFEKGSFTGAVSTKIGKLERANGGTLFLDEISTLDLNGQASLLSVIQNQEIERIGSSKPQVLDIRIIAATNQNLKQMVKEKTFRHDLYYRLNVFTVYMPSLRERREDIIPLTYFFIRKYCRRDQMELSPEAAMKLKTYDWPGNIRELENAVKHALILVRDGNIIQSEHLPLELNQGYWAFRDKNLGLREILATTEKNIIEQALLENDLNVEQCARSLKVSRRTLYYRMSKLDVNLFRDESGLR</sequence>
<dbReference type="SUPFAM" id="SSF52172">
    <property type="entry name" value="CheY-like"/>
    <property type="match status" value="1"/>
</dbReference>
<keyword evidence="3" id="KW-0067">ATP-binding</keyword>
<keyword evidence="6" id="KW-0804">Transcription</keyword>
<dbReference type="PROSITE" id="PS50045">
    <property type="entry name" value="SIGMA54_INTERACT_4"/>
    <property type="match status" value="1"/>
</dbReference>